<dbReference type="EMBL" id="KV425928">
    <property type="protein sequence ID" value="KZV97606.1"/>
    <property type="molecule type" value="Genomic_DNA"/>
</dbReference>
<evidence type="ECO:0000313" key="3">
    <source>
        <dbReference type="Proteomes" id="UP000077266"/>
    </source>
</evidence>
<dbReference type="InterPro" id="IPR036047">
    <property type="entry name" value="F-box-like_dom_sf"/>
</dbReference>
<dbReference type="AlphaFoldDB" id="A0A165LAP8"/>
<keyword evidence="1" id="KW-0175">Coiled coil</keyword>
<reference evidence="2 3" key="1">
    <citation type="journal article" date="2016" name="Mol. Biol. Evol.">
        <title>Comparative Genomics of Early-Diverging Mushroom-Forming Fungi Provides Insights into the Origins of Lignocellulose Decay Capabilities.</title>
        <authorList>
            <person name="Nagy L.G."/>
            <person name="Riley R."/>
            <person name="Tritt A."/>
            <person name="Adam C."/>
            <person name="Daum C."/>
            <person name="Floudas D."/>
            <person name="Sun H."/>
            <person name="Yadav J.S."/>
            <person name="Pangilinan J."/>
            <person name="Larsson K.H."/>
            <person name="Matsuura K."/>
            <person name="Barry K."/>
            <person name="Labutti K."/>
            <person name="Kuo R."/>
            <person name="Ohm R.A."/>
            <person name="Bhattacharya S.S."/>
            <person name="Shirouzu T."/>
            <person name="Yoshinaga Y."/>
            <person name="Martin F.M."/>
            <person name="Grigoriev I.V."/>
            <person name="Hibbett D.S."/>
        </authorList>
    </citation>
    <scope>NUCLEOTIDE SEQUENCE [LARGE SCALE GENOMIC DNA]</scope>
    <source>
        <strain evidence="2 3">HHB12029</strain>
    </source>
</reference>
<dbReference type="Proteomes" id="UP000077266">
    <property type="component" value="Unassembled WGS sequence"/>
</dbReference>
<sequence length="553" mass="61733">MPAEPTGSIPADSSVDRTLDQLRLAARDAAHGSAEFEQDVSNLRSRIDNELARVSNARNSALSLQARLPDELWCLAWQDLPLIDRLAILRVCRAWRTLALRSPIIWSTLDVNLDLHHPDCHCEPCRDDRQDFRKRYLAMNAIAIRSTKTNLHLIPRALFLGQNVPLTIHVSDIASESNDDSYEYLGQHLFLHTHRLRTLHLDLQDSWVVQQLLEAVGDLNALQTFSVTCSGEPCNVHEPHQIATRAIACPRLQYLRLPKCLLWQQGFEDSMTALRDLWCGVQSVSEIAFILEACVNLSYLTLDLHDELDHLDELVPIPASLRLLVHERARTLKDIAFRGVTSRNESDIVGIFAIAEIETLSFIYDLHHAPTSQAVEQITGRFQSPIVLSCTASAKGPYHRISLLARTTGPTRAISQKSDPLLLRQTWGYFSKCLPQGVVVAGSCWRALHADEWQGDPMPNTFMFSMLVSVVEELADLPLVHHHFPQLKLVCIRGSAASEAIIPVESIIAVVDSLVAPGSFLDSLLVQQIRIEGDDTALRRKAGTVTLPTSLTT</sequence>
<dbReference type="Gene3D" id="3.80.10.10">
    <property type="entry name" value="Ribonuclease Inhibitor"/>
    <property type="match status" value="1"/>
</dbReference>
<accession>A0A165LAP8</accession>
<evidence type="ECO:0000256" key="1">
    <source>
        <dbReference type="SAM" id="Coils"/>
    </source>
</evidence>
<proteinExistence type="predicted"/>
<name>A0A165LAP8_EXIGL</name>
<dbReference type="OrthoDB" id="3352270at2759"/>
<evidence type="ECO:0000313" key="2">
    <source>
        <dbReference type="EMBL" id="KZV97606.1"/>
    </source>
</evidence>
<keyword evidence="3" id="KW-1185">Reference proteome</keyword>
<dbReference type="InParanoid" id="A0A165LAP8"/>
<protein>
    <recommendedName>
        <fullName evidence="4">F-box domain-containing protein</fullName>
    </recommendedName>
</protein>
<evidence type="ECO:0008006" key="4">
    <source>
        <dbReference type="Google" id="ProtNLM"/>
    </source>
</evidence>
<gene>
    <name evidence="2" type="ORF">EXIGLDRAFT_832741</name>
</gene>
<dbReference type="InterPro" id="IPR032675">
    <property type="entry name" value="LRR_dom_sf"/>
</dbReference>
<feature type="coiled-coil region" evidence="1">
    <location>
        <begin position="33"/>
        <end position="60"/>
    </location>
</feature>
<dbReference type="SUPFAM" id="SSF52047">
    <property type="entry name" value="RNI-like"/>
    <property type="match status" value="1"/>
</dbReference>
<dbReference type="SUPFAM" id="SSF81383">
    <property type="entry name" value="F-box domain"/>
    <property type="match status" value="1"/>
</dbReference>
<organism evidence="2 3">
    <name type="scientific">Exidia glandulosa HHB12029</name>
    <dbReference type="NCBI Taxonomy" id="1314781"/>
    <lineage>
        <taxon>Eukaryota</taxon>
        <taxon>Fungi</taxon>
        <taxon>Dikarya</taxon>
        <taxon>Basidiomycota</taxon>
        <taxon>Agaricomycotina</taxon>
        <taxon>Agaricomycetes</taxon>
        <taxon>Auriculariales</taxon>
        <taxon>Exidiaceae</taxon>
        <taxon>Exidia</taxon>
    </lineage>
</organism>